<dbReference type="Pfam" id="PF22675">
    <property type="entry name" value="KH-I_KHDC4-BBP"/>
    <property type="match status" value="1"/>
</dbReference>
<feature type="domain" description="KHDC4/BBP-like KH-domain type I" evidence="2">
    <location>
        <begin position="181"/>
        <end position="256"/>
    </location>
</feature>
<feature type="region of interest" description="Disordered" evidence="1">
    <location>
        <begin position="284"/>
        <end position="337"/>
    </location>
</feature>
<evidence type="ECO:0000313" key="4">
    <source>
        <dbReference type="EMBL" id="CAK9019576.1"/>
    </source>
</evidence>
<evidence type="ECO:0000313" key="5">
    <source>
        <dbReference type="Proteomes" id="UP001642484"/>
    </source>
</evidence>
<dbReference type="Gene3D" id="3.30.1370.10">
    <property type="entry name" value="K Homology domain, type 1"/>
    <property type="match status" value="1"/>
</dbReference>
<dbReference type="EMBL" id="CAXAMN010006891">
    <property type="protein sequence ID" value="CAK9019576.1"/>
    <property type="molecule type" value="Genomic_DNA"/>
</dbReference>
<dbReference type="InterPro" id="IPR009080">
    <property type="entry name" value="tRNAsynth_Ia_anticodon-bd"/>
</dbReference>
<dbReference type="InterPro" id="IPR055256">
    <property type="entry name" value="KH_1_KHDC4/BBP-like"/>
</dbReference>
<dbReference type="Proteomes" id="UP001642484">
    <property type="component" value="Unassembled WGS sequence"/>
</dbReference>
<feature type="compositionally biased region" description="Basic and acidic residues" evidence="1">
    <location>
        <begin position="315"/>
        <end position="326"/>
    </location>
</feature>
<dbReference type="InterPro" id="IPR031121">
    <property type="entry name" value="RIK/BLOM7"/>
</dbReference>
<dbReference type="SUPFAM" id="SSF47323">
    <property type="entry name" value="Anticodon-binding domain of a subclass of class I aminoacyl-tRNA synthetases"/>
    <property type="match status" value="1"/>
</dbReference>
<dbReference type="InterPro" id="IPR056411">
    <property type="entry name" value="CysS_C"/>
</dbReference>
<feature type="domain" description="Cysteinyl-tRNA ligase anticodon binding" evidence="3">
    <location>
        <begin position="332"/>
        <end position="372"/>
    </location>
</feature>
<dbReference type="CDD" id="cd22386">
    <property type="entry name" value="KH-I_KHDC4_rpt2"/>
    <property type="match status" value="1"/>
</dbReference>
<name>A0ABP0JYI1_9DINO</name>
<feature type="compositionally biased region" description="Gly residues" evidence="1">
    <location>
        <begin position="289"/>
        <end position="300"/>
    </location>
</feature>
<gene>
    <name evidence="4" type="ORF">CCMP2556_LOCUS13712</name>
</gene>
<evidence type="ECO:0000259" key="3">
    <source>
        <dbReference type="Pfam" id="PF23493"/>
    </source>
</evidence>
<keyword evidence="5" id="KW-1185">Reference proteome</keyword>
<dbReference type="InterPro" id="IPR047889">
    <property type="entry name" value="KHDC4_KH-I_second"/>
</dbReference>
<feature type="region of interest" description="Disordered" evidence="1">
    <location>
        <begin position="1"/>
        <end position="143"/>
    </location>
</feature>
<dbReference type="SUPFAM" id="SSF54791">
    <property type="entry name" value="Eukaryotic type KH-domain (KH-domain type I)"/>
    <property type="match status" value="1"/>
</dbReference>
<feature type="compositionally biased region" description="Basic residues" evidence="1">
    <location>
        <begin position="301"/>
        <end position="314"/>
    </location>
</feature>
<dbReference type="Pfam" id="PF23493">
    <property type="entry name" value="CysS_C"/>
    <property type="match status" value="1"/>
</dbReference>
<dbReference type="PANTHER" id="PTHR15744:SF0">
    <property type="entry name" value="KH HOMOLOGY DOMAIN-CONTAINING PROTEIN 4"/>
    <property type="match status" value="1"/>
</dbReference>
<comment type="caution">
    <text evidence="4">The sequence shown here is derived from an EMBL/GenBank/DDBJ whole genome shotgun (WGS) entry which is preliminary data.</text>
</comment>
<sequence length="388" mass="42468">MESASGQHVQHLEASRGIGSSQTFRSGWGRAARSATRPSRASVAMAHPHPTDAYALAPHPTDAYRRAYPSSAPPPPGDYGYGYSYPPPPAYGYPPPQHPPPGYGYPPPGPPGHHPPPPGYGYPPPGYPPPGYPPPGYPPPSYWPPPPGAYGGGYGREPSRSRSPRREGKYTCRFFIGIENDNKFKVAKRIIGGNGANMKEIVRKSGDVAKLRLRGKGSGFAERDTGEESPEPLQLCISCPTQRGYDIARKCAEELLLRVYDEYEDYCSEKGLEVELPTIKMTERHMSGDTGGAQGSGAGRKGNRRERKKPKAAAKPKEEDHGERPEGAPGVEEIEELISERNACRKRGEYSKADEIRDDLKERGVVLSDEKGAHGEGLNVTSWRYWHD</sequence>
<feature type="compositionally biased region" description="Pro residues" evidence="1">
    <location>
        <begin position="85"/>
        <end position="143"/>
    </location>
</feature>
<dbReference type="InterPro" id="IPR036612">
    <property type="entry name" value="KH_dom_type_1_sf"/>
</dbReference>
<evidence type="ECO:0000259" key="2">
    <source>
        <dbReference type="Pfam" id="PF22675"/>
    </source>
</evidence>
<reference evidence="4 5" key="1">
    <citation type="submission" date="2024-02" db="EMBL/GenBank/DDBJ databases">
        <authorList>
            <person name="Chen Y."/>
            <person name="Shah S."/>
            <person name="Dougan E. K."/>
            <person name="Thang M."/>
            <person name="Chan C."/>
        </authorList>
    </citation>
    <scope>NUCLEOTIDE SEQUENCE [LARGE SCALE GENOMIC DNA]</scope>
</reference>
<dbReference type="PANTHER" id="PTHR15744">
    <property type="entry name" value="BLOM7"/>
    <property type="match status" value="1"/>
</dbReference>
<evidence type="ECO:0008006" key="6">
    <source>
        <dbReference type="Google" id="ProtNLM"/>
    </source>
</evidence>
<feature type="compositionally biased region" description="Low complexity" evidence="1">
    <location>
        <begin position="30"/>
        <end position="42"/>
    </location>
</feature>
<dbReference type="Gene3D" id="1.20.120.1910">
    <property type="entry name" value="Cysteine-tRNA ligase, C-terminal anti-codon recognition domain"/>
    <property type="match status" value="1"/>
</dbReference>
<proteinExistence type="predicted"/>
<organism evidence="4 5">
    <name type="scientific">Durusdinium trenchii</name>
    <dbReference type="NCBI Taxonomy" id="1381693"/>
    <lineage>
        <taxon>Eukaryota</taxon>
        <taxon>Sar</taxon>
        <taxon>Alveolata</taxon>
        <taxon>Dinophyceae</taxon>
        <taxon>Suessiales</taxon>
        <taxon>Symbiodiniaceae</taxon>
        <taxon>Durusdinium</taxon>
    </lineage>
</organism>
<evidence type="ECO:0000256" key="1">
    <source>
        <dbReference type="SAM" id="MobiDB-lite"/>
    </source>
</evidence>
<accession>A0ABP0JYI1</accession>
<protein>
    <recommendedName>
        <fullName evidence="6">K Homology domain-containing protein</fullName>
    </recommendedName>
</protein>